<dbReference type="AlphaFoldDB" id="A0AA38WCF4"/>
<evidence type="ECO:0000259" key="1">
    <source>
        <dbReference type="Pfam" id="PF05699"/>
    </source>
</evidence>
<evidence type="ECO:0000313" key="2">
    <source>
        <dbReference type="EMBL" id="KAJ9556312.1"/>
    </source>
</evidence>
<comment type="caution">
    <text evidence="2">The sequence shown here is derived from an EMBL/GenBank/DDBJ whole genome shotgun (WGS) entry which is preliminary data.</text>
</comment>
<dbReference type="PROSITE" id="PS51257">
    <property type="entry name" value="PROKAR_LIPOPROTEIN"/>
    <property type="match status" value="1"/>
</dbReference>
<reference evidence="2" key="1">
    <citation type="submission" date="2023-03" db="EMBL/GenBank/DDBJ databases">
        <title>Chromosome-scale reference genome and RAD-based genetic map of yellow starthistle (Centaurea solstitialis) reveal putative structural variation and QTLs associated with invader traits.</title>
        <authorList>
            <person name="Reatini B."/>
            <person name="Cang F.A."/>
            <person name="Jiang Q."/>
            <person name="Mckibben M.T.W."/>
            <person name="Barker M.S."/>
            <person name="Rieseberg L.H."/>
            <person name="Dlugosch K.M."/>
        </authorList>
    </citation>
    <scope>NUCLEOTIDE SEQUENCE</scope>
    <source>
        <strain evidence="2">CAN-66</strain>
        <tissue evidence="2">Leaf</tissue>
    </source>
</reference>
<name>A0AA38WCF4_9ASTR</name>
<dbReference type="GO" id="GO:0046983">
    <property type="term" value="F:protein dimerization activity"/>
    <property type="evidence" value="ECO:0007669"/>
    <property type="project" value="InterPro"/>
</dbReference>
<accession>A0AA38WCF4</accession>
<gene>
    <name evidence="2" type="ORF">OSB04_010926</name>
</gene>
<evidence type="ECO:0000313" key="3">
    <source>
        <dbReference type="Proteomes" id="UP001172457"/>
    </source>
</evidence>
<keyword evidence="3" id="KW-1185">Reference proteome</keyword>
<organism evidence="2 3">
    <name type="scientific">Centaurea solstitialis</name>
    <name type="common">yellow star-thistle</name>
    <dbReference type="NCBI Taxonomy" id="347529"/>
    <lineage>
        <taxon>Eukaryota</taxon>
        <taxon>Viridiplantae</taxon>
        <taxon>Streptophyta</taxon>
        <taxon>Embryophyta</taxon>
        <taxon>Tracheophyta</taxon>
        <taxon>Spermatophyta</taxon>
        <taxon>Magnoliopsida</taxon>
        <taxon>eudicotyledons</taxon>
        <taxon>Gunneridae</taxon>
        <taxon>Pentapetalae</taxon>
        <taxon>asterids</taxon>
        <taxon>campanulids</taxon>
        <taxon>Asterales</taxon>
        <taxon>Asteraceae</taxon>
        <taxon>Carduoideae</taxon>
        <taxon>Cardueae</taxon>
        <taxon>Centaureinae</taxon>
        <taxon>Centaurea</taxon>
    </lineage>
</organism>
<sequence length="254" mass="28371">MFLAFSKEETSTTWFSLRVIYNHSPTISLGCLMGIHYSPNPRSMNRGNIHLLLNNICLFALILIVEQFIDRLRLELVPTREIIKESKSIGSNLGKLSYKIILPSSPSLSRKPKPPAPLLPSLPFPLFAPPITALLHQVSLDVDEYIQSAFSNSGRVIDVHRSCLTHKAVKAMICTQNWMRQTTSIDGDDANEEVGVREDLEYEDELEDKDFIFICLCCVDSQLMKMGANSPDSGDGMGKISLESEKKGVSLIQN</sequence>
<dbReference type="InterPro" id="IPR008906">
    <property type="entry name" value="HATC_C_dom"/>
</dbReference>
<dbReference type="Proteomes" id="UP001172457">
    <property type="component" value="Chromosome 3"/>
</dbReference>
<protein>
    <recommendedName>
        <fullName evidence="1">HAT C-terminal dimerisation domain-containing protein</fullName>
    </recommendedName>
</protein>
<dbReference type="Pfam" id="PF05699">
    <property type="entry name" value="Dimer_Tnp_hAT"/>
    <property type="match status" value="1"/>
</dbReference>
<proteinExistence type="predicted"/>
<feature type="domain" description="HAT C-terminal dimerisation" evidence="1">
    <location>
        <begin position="148"/>
        <end position="179"/>
    </location>
</feature>
<dbReference type="EMBL" id="JARYMX010000003">
    <property type="protein sequence ID" value="KAJ9556312.1"/>
    <property type="molecule type" value="Genomic_DNA"/>
</dbReference>